<dbReference type="EMBL" id="ADZX01000636">
    <property type="protein sequence ID" value="EFK95841.1"/>
    <property type="molecule type" value="Genomic_DNA"/>
</dbReference>
<dbReference type="CDD" id="cd00475">
    <property type="entry name" value="Cis_IPPS"/>
    <property type="match status" value="1"/>
</dbReference>
<dbReference type="GO" id="GO:0016094">
    <property type="term" value="P:polyprenol biosynthetic process"/>
    <property type="evidence" value="ECO:0007669"/>
    <property type="project" value="TreeGrafter"/>
</dbReference>
<keyword evidence="1 2" id="KW-0808">Transferase</keyword>
<dbReference type="Pfam" id="PF01255">
    <property type="entry name" value="Prenyltransf"/>
    <property type="match status" value="1"/>
</dbReference>
<dbReference type="PROSITE" id="PS01066">
    <property type="entry name" value="UPP_SYNTHASE"/>
    <property type="match status" value="1"/>
</dbReference>
<dbReference type="EC" id="2.5.1.31" evidence="2"/>
<dbReference type="GO" id="GO:0008834">
    <property type="term" value="F:ditrans,polycis-undecaprenyl-diphosphate synthase [(2E,6E)-farnesyl-diphosphate specific] activity"/>
    <property type="evidence" value="ECO:0007669"/>
    <property type="project" value="UniProtKB-EC"/>
</dbReference>
<dbReference type="InterPro" id="IPR018520">
    <property type="entry name" value="UPP_synth-like_CS"/>
</dbReference>
<dbReference type="InterPro" id="IPR001441">
    <property type="entry name" value="UPP_synth-like"/>
</dbReference>
<dbReference type="SUPFAM" id="SSF64005">
    <property type="entry name" value="Undecaprenyl diphosphate synthase"/>
    <property type="match status" value="1"/>
</dbReference>
<dbReference type="PANTHER" id="PTHR10291:SF43">
    <property type="entry name" value="DEHYDRODOLICHYL DIPHOSPHATE SYNTHASE COMPLEX SUBUNIT DHDDS"/>
    <property type="match status" value="1"/>
</dbReference>
<dbReference type="PANTHER" id="PTHR10291">
    <property type="entry name" value="DEHYDRODOLICHYL DIPHOSPHATE SYNTHASE FAMILY MEMBER"/>
    <property type="match status" value="1"/>
</dbReference>
<gene>
    <name evidence="2" type="primary">uppS</name>
    <name evidence="2" type="ORF">LDC_2127</name>
</gene>
<reference evidence="2" key="1">
    <citation type="submission" date="2010-07" db="EMBL/GenBank/DDBJ databases">
        <authorList>
            <consortium name="CONSOLIDER consortium CSD2007-00005"/>
            <person name="Guazzaroni M.-E."/>
            <person name="Richter M."/>
            <person name="Garcia-Salamanca A."/>
            <person name="Yarza P."/>
            <person name="Ferrer M."/>
        </authorList>
    </citation>
    <scope>NUCLEOTIDE SEQUENCE</scope>
</reference>
<dbReference type="HAMAP" id="MF_01139">
    <property type="entry name" value="ISPT"/>
    <property type="match status" value="1"/>
</dbReference>
<sequence>MSEQETPVPNPVPTCVGVIMDGNRRWARTHGLPALEGHRKGYAKLTEMMRWCEEAGVTHLVVYALSTENWNRSPEEVSYLMDLFRVMLDDLEKERDQKKIAIHFAGDLSRFPHDIASRMEEVHATNPKDAEHHLWVAASYGGKAEVLAGINTLLARGVTKVDERTFCDALWTAGMPDPDIILRTGGEKRLSNFLMWHSGYSELFFLDTKWPDLSKVEFDEVLKQFVNRKRNYGV</sequence>
<dbReference type="Gene3D" id="3.40.1180.10">
    <property type="entry name" value="Decaprenyl diphosphate synthase-like"/>
    <property type="match status" value="1"/>
</dbReference>
<dbReference type="InterPro" id="IPR036424">
    <property type="entry name" value="UPP_synth-like_sf"/>
</dbReference>
<evidence type="ECO:0000256" key="1">
    <source>
        <dbReference type="ARBA" id="ARBA00022679"/>
    </source>
</evidence>
<comment type="caution">
    <text evidence="2">The sequence shown here is derived from an EMBL/GenBank/DDBJ whole genome shotgun (WGS) entry which is preliminary data.</text>
</comment>
<protein>
    <submittedName>
        <fullName evidence="2">Undecaprenyl pyrophosphate synthetase</fullName>
        <ecNumber evidence="2">2.5.1.31</ecNumber>
    </submittedName>
</protein>
<organism evidence="2">
    <name type="scientific">sediment metagenome</name>
    <dbReference type="NCBI Taxonomy" id="749907"/>
    <lineage>
        <taxon>unclassified sequences</taxon>
        <taxon>metagenomes</taxon>
        <taxon>ecological metagenomes</taxon>
    </lineage>
</organism>
<proteinExistence type="inferred from homology"/>
<reference evidence="2" key="2">
    <citation type="journal article" date="2011" name="Microb. Ecol.">
        <title>Taxonomic and Functional Metagenomic Profiling of the Microbial Community in the Anoxic Sediment of a Sub-saline Shallow Lake (Laguna de Carrizo, Central Spain).</title>
        <authorList>
            <person name="Ferrer M."/>
            <person name="Guazzaroni M.E."/>
            <person name="Richter M."/>
            <person name="Garcia-Salamanca A."/>
            <person name="Yarza P."/>
            <person name="Suarez-Suarez A."/>
            <person name="Solano J."/>
            <person name="Alcaide M."/>
            <person name="van Dillewijn P."/>
            <person name="Molina-Henares M.A."/>
            <person name="Lopez-Cortes N."/>
            <person name="Al-Ramahi Y."/>
            <person name="Guerrero C."/>
            <person name="Acosta A."/>
            <person name="de Eugenio L.I."/>
            <person name="Martinez V."/>
            <person name="Marques S."/>
            <person name="Rojo F."/>
            <person name="Santero E."/>
            <person name="Genilloud O."/>
            <person name="Perez-Perez J."/>
            <person name="Rossello-Mora R."/>
            <person name="Ramos J.L."/>
        </authorList>
    </citation>
    <scope>NUCLEOTIDE SEQUENCE</scope>
</reference>
<dbReference type="AlphaFoldDB" id="D9PKQ8"/>
<evidence type="ECO:0000313" key="2">
    <source>
        <dbReference type="EMBL" id="EFK95841.1"/>
    </source>
</evidence>
<accession>D9PKQ8</accession>
<dbReference type="NCBIfam" id="TIGR00055">
    <property type="entry name" value="uppS"/>
    <property type="match status" value="1"/>
</dbReference>
<name>D9PKQ8_9ZZZZ</name>